<evidence type="ECO:0000313" key="2">
    <source>
        <dbReference type="Proteomes" id="UP000824120"/>
    </source>
</evidence>
<sequence length="104" mass="11842">MHLFSVETCRGHSIEVCLVGGGYWVTVMIHLDDSQVKYKTENDDFDHNHSPGDQTHLSMTVTGPRGALFWKFNQKGWVIIHDTAPLIELSRVHTALLKWNARVV</sequence>
<dbReference type="EMBL" id="JACXVP010000007">
    <property type="protein sequence ID" value="KAG5597873.1"/>
    <property type="molecule type" value="Genomic_DNA"/>
</dbReference>
<comment type="caution">
    <text evidence="1">The sequence shown here is derived from an EMBL/GenBank/DDBJ whole genome shotgun (WGS) entry which is preliminary data.</text>
</comment>
<organism evidence="1 2">
    <name type="scientific">Solanum commersonii</name>
    <name type="common">Commerson's wild potato</name>
    <name type="synonym">Commerson's nightshade</name>
    <dbReference type="NCBI Taxonomy" id="4109"/>
    <lineage>
        <taxon>Eukaryota</taxon>
        <taxon>Viridiplantae</taxon>
        <taxon>Streptophyta</taxon>
        <taxon>Embryophyta</taxon>
        <taxon>Tracheophyta</taxon>
        <taxon>Spermatophyta</taxon>
        <taxon>Magnoliopsida</taxon>
        <taxon>eudicotyledons</taxon>
        <taxon>Gunneridae</taxon>
        <taxon>Pentapetalae</taxon>
        <taxon>asterids</taxon>
        <taxon>lamiids</taxon>
        <taxon>Solanales</taxon>
        <taxon>Solanaceae</taxon>
        <taxon>Solanoideae</taxon>
        <taxon>Solaneae</taxon>
        <taxon>Solanum</taxon>
    </lineage>
</organism>
<dbReference type="OrthoDB" id="10394789at2759"/>
<name>A0A9J5YC32_SOLCO</name>
<evidence type="ECO:0000313" key="1">
    <source>
        <dbReference type="EMBL" id="KAG5597873.1"/>
    </source>
</evidence>
<proteinExistence type="predicted"/>
<gene>
    <name evidence="1" type="ORF">H5410_039105</name>
</gene>
<protein>
    <submittedName>
        <fullName evidence="1">Uncharacterized protein</fullName>
    </submittedName>
</protein>
<dbReference type="Proteomes" id="UP000824120">
    <property type="component" value="Chromosome 7"/>
</dbReference>
<keyword evidence="2" id="KW-1185">Reference proteome</keyword>
<accession>A0A9J5YC32</accession>
<reference evidence="1 2" key="1">
    <citation type="submission" date="2020-09" db="EMBL/GenBank/DDBJ databases">
        <title>De no assembly of potato wild relative species, Solanum commersonii.</title>
        <authorList>
            <person name="Cho K."/>
        </authorList>
    </citation>
    <scope>NUCLEOTIDE SEQUENCE [LARGE SCALE GENOMIC DNA]</scope>
    <source>
        <strain evidence="1">LZ3.2</strain>
        <tissue evidence="1">Leaf</tissue>
    </source>
</reference>
<dbReference type="AlphaFoldDB" id="A0A9J5YC32"/>